<proteinExistence type="predicted"/>
<comment type="caution">
    <text evidence="3">The sequence shown here is derived from an EMBL/GenBank/DDBJ whole genome shotgun (WGS) entry which is preliminary data.</text>
</comment>
<feature type="signal peptide" evidence="2">
    <location>
        <begin position="1"/>
        <end position="20"/>
    </location>
</feature>
<evidence type="ECO:0000313" key="3">
    <source>
        <dbReference type="EMBL" id="PWJ13421.1"/>
    </source>
</evidence>
<keyword evidence="1" id="KW-0812">Transmembrane</keyword>
<protein>
    <submittedName>
        <fullName evidence="3">Uncharacterized protein</fullName>
    </submittedName>
</protein>
<feature type="transmembrane region" description="Helical" evidence="1">
    <location>
        <begin position="41"/>
        <end position="59"/>
    </location>
</feature>
<accession>A0A315XZU1</accession>
<dbReference type="STRING" id="1265.SAMN02910280_1564"/>
<reference evidence="3 4" key="1">
    <citation type="submission" date="2018-05" db="EMBL/GenBank/DDBJ databases">
        <title>The Hungate 1000. A catalogue of reference genomes from the rumen microbiome.</title>
        <authorList>
            <person name="Kelly W."/>
        </authorList>
    </citation>
    <scope>NUCLEOTIDE SEQUENCE [LARGE SCALE GENOMIC DNA]</scope>
    <source>
        <strain evidence="3 4">SAb67</strain>
    </source>
</reference>
<evidence type="ECO:0000256" key="2">
    <source>
        <dbReference type="SAM" id="SignalP"/>
    </source>
</evidence>
<dbReference type="RefSeq" id="WP_431768064.1">
    <property type="nucleotide sequence ID" value="NZ_QGDI01000004.1"/>
</dbReference>
<sequence length="196" mass="21794">MKKSNIIALSALCAAFAAIAAWSLSVSGGLPESWFRLPKWGISVVGIVFLLMLFIPNIIWGKNQPEGYEEASKRENKVLLSLERAGEALVSTLVLIDRRLDSFSLSPRSGYMILALILMLLYELYWRKYFRSTRTLADMYSDYCGFPLAGASLPVFAVFLLGIYACNVFLTAAAVILGIGHIGIHLMHKKDIEKEI</sequence>
<evidence type="ECO:0000313" key="4">
    <source>
        <dbReference type="Proteomes" id="UP000245720"/>
    </source>
</evidence>
<keyword evidence="1" id="KW-1133">Transmembrane helix</keyword>
<dbReference type="AlphaFoldDB" id="A0A315XZU1"/>
<keyword evidence="2" id="KW-0732">Signal</keyword>
<feature type="chain" id="PRO_5016348829" evidence="2">
    <location>
        <begin position="21"/>
        <end position="196"/>
    </location>
</feature>
<dbReference type="Proteomes" id="UP000245720">
    <property type="component" value="Unassembled WGS sequence"/>
</dbReference>
<gene>
    <name evidence="3" type="ORF">IE37_01225</name>
</gene>
<organism evidence="3 4">
    <name type="scientific">Ruminococcus flavefaciens</name>
    <dbReference type="NCBI Taxonomy" id="1265"/>
    <lineage>
        <taxon>Bacteria</taxon>
        <taxon>Bacillati</taxon>
        <taxon>Bacillota</taxon>
        <taxon>Clostridia</taxon>
        <taxon>Eubacteriales</taxon>
        <taxon>Oscillospiraceae</taxon>
        <taxon>Ruminococcus</taxon>
    </lineage>
</organism>
<evidence type="ECO:0000256" key="1">
    <source>
        <dbReference type="SAM" id="Phobius"/>
    </source>
</evidence>
<dbReference type="EMBL" id="QGDI01000004">
    <property type="protein sequence ID" value="PWJ13421.1"/>
    <property type="molecule type" value="Genomic_DNA"/>
</dbReference>
<feature type="transmembrane region" description="Helical" evidence="1">
    <location>
        <begin position="108"/>
        <end position="125"/>
    </location>
</feature>
<keyword evidence="1" id="KW-0472">Membrane</keyword>
<name>A0A315XZU1_RUMFL</name>